<accession>A0AA48M4Q9</accession>
<protein>
    <submittedName>
        <fullName evidence="1">Uncharacterized protein</fullName>
    </submittedName>
</protein>
<gene>
    <name evidence="1" type="ORF">BSPP4475_02790</name>
</gene>
<evidence type="ECO:0000313" key="2">
    <source>
        <dbReference type="Proteomes" id="UP001189619"/>
    </source>
</evidence>
<dbReference type="AlphaFoldDB" id="A0AA48M4Q9"/>
<name>A0AA48M4Q9_9BACL</name>
<evidence type="ECO:0000313" key="1">
    <source>
        <dbReference type="EMBL" id="CAJ1001245.1"/>
    </source>
</evidence>
<organism evidence="1 2">
    <name type="scientific">Brevibacillus aydinogluensis</name>
    <dbReference type="NCBI Taxonomy" id="927786"/>
    <lineage>
        <taxon>Bacteria</taxon>
        <taxon>Bacillati</taxon>
        <taxon>Bacillota</taxon>
        <taxon>Bacilli</taxon>
        <taxon>Bacillales</taxon>
        <taxon>Paenibacillaceae</taxon>
        <taxon>Brevibacillus</taxon>
    </lineage>
</organism>
<reference evidence="1" key="1">
    <citation type="submission" date="2023-07" db="EMBL/GenBank/DDBJ databases">
        <authorList>
            <person name="Ivanov I."/>
            <person name="Teneva D."/>
            <person name="Stoikov I."/>
        </authorList>
    </citation>
    <scope>NUCLEOTIDE SEQUENCE</scope>
    <source>
        <strain evidence="1">4475</strain>
    </source>
</reference>
<dbReference type="KEGG" id="bayd:BSPP4475_02790"/>
<dbReference type="EMBL" id="OY569118">
    <property type="protein sequence ID" value="CAJ1001245.1"/>
    <property type="molecule type" value="Genomic_DNA"/>
</dbReference>
<proteinExistence type="predicted"/>
<dbReference type="Proteomes" id="UP001189619">
    <property type="component" value="Chromosome"/>
</dbReference>
<sequence>MNFMRAKWFPMKIRNTNTLNSTAGDVGDAAATVLPRAAATASSHAAPIAFSRAASTALSHAATTASSRGADGAGDSPNIVFIIIGKRAESLHLQGVRLLFRLEATGSVGSDGPVRIRVKEAGCLKKPSPQSRQEGQIAVHMMNTKCHCGMDAHSQHGEREGPWG</sequence>
<keyword evidence="2" id="KW-1185">Reference proteome</keyword>